<dbReference type="Pfam" id="PF08241">
    <property type="entry name" value="Methyltransf_11"/>
    <property type="match status" value="1"/>
</dbReference>
<proteinExistence type="predicted"/>
<dbReference type="Proteomes" id="UP000288227">
    <property type="component" value="Unassembled WGS sequence"/>
</dbReference>
<sequence>MHLNSELLLRKYALSYFKDNMKVLEIGPSGVPSAYQRVVNNNTIVWHTLDIAPNYSGITYVATEEYSYPIESESYDLIISGQVIEHVKQIWLWMAELKRILKLNGTIIIVNPISWPYHAFPVDCWRIFPDGMRALCDHVQLELVLSEFESLEAEHFVNTYTPTIPGQSYTFLDLSKRIMLIKFWNAMIHIIPIVKKLKVPVEVAYDTLSIATKRN</sequence>
<keyword evidence="3" id="KW-1185">Reference proteome</keyword>
<evidence type="ECO:0000313" key="3">
    <source>
        <dbReference type="Proteomes" id="UP000288227"/>
    </source>
</evidence>
<evidence type="ECO:0000313" key="2">
    <source>
        <dbReference type="EMBL" id="GCC52044.1"/>
    </source>
</evidence>
<dbReference type="GO" id="GO:0008757">
    <property type="term" value="F:S-adenosylmethionine-dependent methyltransferase activity"/>
    <property type="evidence" value="ECO:0007669"/>
    <property type="project" value="InterPro"/>
</dbReference>
<dbReference type="SUPFAM" id="SSF53335">
    <property type="entry name" value="S-adenosyl-L-methionine-dependent methyltransferases"/>
    <property type="match status" value="1"/>
</dbReference>
<gene>
    <name evidence="2" type="ORF">SanaruYs_22760</name>
</gene>
<feature type="domain" description="Methyltransferase type 11" evidence="1">
    <location>
        <begin position="55"/>
        <end position="109"/>
    </location>
</feature>
<comment type="caution">
    <text evidence="2">The sequence shown here is derived from an EMBL/GenBank/DDBJ whole genome shotgun (WGS) entry which is preliminary data.</text>
</comment>
<dbReference type="InterPro" id="IPR029063">
    <property type="entry name" value="SAM-dependent_MTases_sf"/>
</dbReference>
<evidence type="ECO:0000259" key="1">
    <source>
        <dbReference type="Pfam" id="PF08241"/>
    </source>
</evidence>
<dbReference type="InterPro" id="IPR013216">
    <property type="entry name" value="Methyltransf_11"/>
</dbReference>
<protein>
    <recommendedName>
        <fullName evidence="1">Methyltransferase type 11 domain-containing protein</fullName>
    </recommendedName>
</protein>
<reference evidence="2 3" key="1">
    <citation type="submission" date="2018-11" db="EMBL/GenBank/DDBJ databases">
        <title>Chryseotalea sanarue gen. nov., sp., nov., a member of the family Cytophagaceae, isolated from a brackish lake in Hamamatsu Japan.</title>
        <authorList>
            <person name="Maejima Y."/>
            <person name="Iino T."/>
            <person name="Muraguchi Y."/>
            <person name="Fukuda K."/>
            <person name="Ohkuma M."/>
            <person name="Moriuchi R."/>
            <person name="Dohra H."/>
            <person name="Kimbara K."/>
            <person name="Shintani M."/>
        </authorList>
    </citation>
    <scope>NUCLEOTIDE SEQUENCE [LARGE SCALE GENOMIC DNA]</scope>
    <source>
        <strain evidence="2 3">Ys</strain>
    </source>
</reference>
<dbReference type="Gene3D" id="3.40.50.150">
    <property type="entry name" value="Vaccinia Virus protein VP39"/>
    <property type="match status" value="1"/>
</dbReference>
<name>A0A401UB21_9BACT</name>
<dbReference type="EMBL" id="BHXQ01000004">
    <property type="protein sequence ID" value="GCC52044.1"/>
    <property type="molecule type" value="Genomic_DNA"/>
</dbReference>
<dbReference type="AlphaFoldDB" id="A0A401UB21"/>
<organism evidence="2 3">
    <name type="scientific">Chryseotalea sanaruensis</name>
    <dbReference type="NCBI Taxonomy" id="2482724"/>
    <lineage>
        <taxon>Bacteria</taxon>
        <taxon>Pseudomonadati</taxon>
        <taxon>Bacteroidota</taxon>
        <taxon>Cytophagia</taxon>
        <taxon>Cytophagales</taxon>
        <taxon>Chryseotaleaceae</taxon>
        <taxon>Chryseotalea</taxon>
    </lineage>
</organism>
<accession>A0A401UB21</accession>